<keyword evidence="2" id="KW-0812">Transmembrane</keyword>
<comment type="subunit">
    <text evidence="1">Self-associates. Interacts with SigE. Interacts with SpoIIR.</text>
</comment>
<gene>
    <name evidence="3" type="primary">spoIIGA</name>
    <name evidence="3" type="ORF">ACFQ3N_06570</name>
</gene>
<dbReference type="PIRSF" id="PIRSF018571">
    <property type="entry name" value="SpoIIGA"/>
    <property type="match status" value="1"/>
</dbReference>
<dbReference type="Pfam" id="PF03419">
    <property type="entry name" value="Peptidase_U4"/>
    <property type="match status" value="1"/>
</dbReference>
<evidence type="ECO:0000256" key="1">
    <source>
        <dbReference type="PIRNR" id="PIRNR018571"/>
    </source>
</evidence>
<dbReference type="EMBL" id="JBHTKJ010000012">
    <property type="protein sequence ID" value="MFD1038072.1"/>
    <property type="molecule type" value="Genomic_DNA"/>
</dbReference>
<dbReference type="EC" id="3.4.23.-" evidence="1"/>
<keyword evidence="1 2" id="KW-0472">Membrane</keyword>
<reference evidence="4" key="1">
    <citation type="journal article" date="2019" name="Int. J. Syst. Evol. Microbiol.">
        <title>The Global Catalogue of Microorganisms (GCM) 10K type strain sequencing project: providing services to taxonomists for standard genome sequencing and annotation.</title>
        <authorList>
            <consortium name="The Broad Institute Genomics Platform"/>
            <consortium name="The Broad Institute Genome Sequencing Center for Infectious Disease"/>
            <person name="Wu L."/>
            <person name="Ma J."/>
        </authorList>
    </citation>
    <scope>NUCLEOTIDE SEQUENCE [LARGE SCALE GENOMIC DNA]</scope>
    <source>
        <strain evidence="4">CCUG 56754</strain>
    </source>
</reference>
<keyword evidence="1" id="KW-0378">Hydrolase</keyword>
<comment type="subcellular location">
    <subcellularLocation>
        <location evidence="1">Cell membrane</location>
    </subcellularLocation>
</comment>
<feature type="transmembrane region" description="Helical" evidence="2">
    <location>
        <begin position="89"/>
        <end position="111"/>
    </location>
</feature>
<feature type="transmembrane region" description="Helical" evidence="2">
    <location>
        <begin position="35"/>
        <end position="52"/>
    </location>
</feature>
<sequence length="307" mass="35088">MVTIYLDAVWLLNFCLDLMLLMLTQALGRNNTRKFRLVLGAMIASFLVPISLYFPESFLTSIIGKLIYSVLIILCTFRFQSIYQTLKLLLLFYFTTFAIGGGLIATHYIFQNPIGVASSGILTFDSGYGDPISWVFVIVGFPIISLFTKHRMDRHAAEKIRYEQLCPITIQVNNISFSTTGYIDSGNQLVDPLTKKPVIVCDEEFLKNWFSETDWKLLEVANKELNFEDLPNEWEKRIHIIPFQGVEGKSMFMLAIKPDRLVVYHNNEKMITSKVLIGIQFGQLTKDQSYHCLLHPQIIKVATVHTA</sequence>
<feature type="transmembrane region" description="Helical" evidence="2">
    <location>
        <begin position="6"/>
        <end position="23"/>
    </location>
</feature>
<dbReference type="Proteomes" id="UP001597040">
    <property type="component" value="Unassembled WGS sequence"/>
</dbReference>
<comment type="caution">
    <text evidence="3">The sequence shown here is derived from an EMBL/GenBank/DDBJ whole genome shotgun (WGS) entry which is preliminary data.</text>
</comment>
<comment type="function">
    <text evidence="1">Probable aspartic protease that is responsible for the proteolytic cleavage of the RNA polymerase sigma E factor (SigE/spoIIGB) to yield the active peptide in the mother cell during sporulation. Responds to a signal from the forespore that is triggered by the extracellular signal protein SpoIIR.</text>
</comment>
<feature type="transmembrane region" description="Helical" evidence="2">
    <location>
        <begin position="58"/>
        <end position="77"/>
    </location>
</feature>
<protein>
    <recommendedName>
        <fullName evidence="1">Sporulation sigma-E factor-processing peptidase</fullName>
        <ecNumber evidence="1">3.4.23.-</ecNumber>
    </recommendedName>
    <alternativeName>
        <fullName evidence="1">Membrane-associated aspartic protease</fullName>
    </alternativeName>
    <alternativeName>
        <fullName evidence="1">Stage II sporulation protein GA</fullName>
    </alternativeName>
</protein>
<keyword evidence="2" id="KW-1133">Transmembrane helix</keyword>
<keyword evidence="1" id="KW-1003">Cell membrane</keyword>
<keyword evidence="1" id="KW-0064">Aspartyl protease</keyword>
<dbReference type="NCBIfam" id="TIGR02854">
    <property type="entry name" value="spore_II_GA"/>
    <property type="match status" value="1"/>
</dbReference>
<evidence type="ECO:0000313" key="3">
    <source>
        <dbReference type="EMBL" id="MFD1038072.1"/>
    </source>
</evidence>
<dbReference type="InterPro" id="IPR005081">
    <property type="entry name" value="SpoIIGA"/>
</dbReference>
<proteinExistence type="inferred from homology"/>
<evidence type="ECO:0000256" key="2">
    <source>
        <dbReference type="SAM" id="Phobius"/>
    </source>
</evidence>
<keyword evidence="1" id="KW-0645">Protease</keyword>
<comment type="similarity">
    <text evidence="1">Belongs to the peptidase U4 family.</text>
</comment>
<accession>A0ABW3LIC8</accession>
<evidence type="ECO:0000313" key="4">
    <source>
        <dbReference type="Proteomes" id="UP001597040"/>
    </source>
</evidence>
<keyword evidence="4" id="KW-1185">Reference proteome</keyword>
<organism evidence="3 4">
    <name type="scientific">Virgibacillus byunsanensis</name>
    <dbReference type="NCBI Taxonomy" id="570945"/>
    <lineage>
        <taxon>Bacteria</taxon>
        <taxon>Bacillati</taxon>
        <taxon>Bacillota</taxon>
        <taxon>Bacilli</taxon>
        <taxon>Bacillales</taxon>
        <taxon>Bacillaceae</taxon>
        <taxon>Virgibacillus</taxon>
    </lineage>
</organism>
<keyword evidence="1" id="KW-0749">Sporulation</keyword>
<feature type="transmembrane region" description="Helical" evidence="2">
    <location>
        <begin position="131"/>
        <end position="148"/>
    </location>
</feature>
<dbReference type="RefSeq" id="WP_390360697.1">
    <property type="nucleotide sequence ID" value="NZ_JBHTKJ010000012.1"/>
</dbReference>
<name>A0ABW3LIC8_9BACI</name>